<dbReference type="PANTHER" id="PTHR43130">
    <property type="entry name" value="ARAC-FAMILY TRANSCRIPTIONAL REGULATOR"/>
    <property type="match status" value="1"/>
</dbReference>
<dbReference type="EMBL" id="QEXO01000001">
    <property type="protein sequence ID" value="PWE15835.1"/>
    <property type="molecule type" value="Genomic_DNA"/>
</dbReference>
<feature type="domain" description="DJ-1/PfpI" evidence="1">
    <location>
        <begin position="2"/>
        <end position="174"/>
    </location>
</feature>
<gene>
    <name evidence="2" type="ORF">DF183_03655</name>
</gene>
<dbReference type="InterPro" id="IPR029062">
    <property type="entry name" value="Class_I_gatase-like"/>
</dbReference>
<reference evidence="2 3" key="1">
    <citation type="submission" date="2018-05" db="EMBL/GenBank/DDBJ databases">
        <title>Genome Sequence of an Efficient Indole-Degrading Bacterium, Alcaligenes sp.YBY.</title>
        <authorList>
            <person name="Yang B."/>
        </authorList>
    </citation>
    <scope>NUCLEOTIDE SEQUENCE [LARGE SCALE GENOMIC DNA]</scope>
    <source>
        <strain evidence="2 3">YBY</strain>
    </source>
</reference>
<dbReference type="RefSeq" id="WP_109088410.1">
    <property type="nucleotide sequence ID" value="NZ_CAXOKM010000010.1"/>
</dbReference>
<comment type="caution">
    <text evidence="2">The sequence shown here is derived from an EMBL/GenBank/DDBJ whole genome shotgun (WGS) entry which is preliminary data.</text>
</comment>
<reference evidence="2 3" key="2">
    <citation type="submission" date="2018-05" db="EMBL/GenBank/DDBJ databases">
        <authorList>
            <person name="Lanie J.A."/>
            <person name="Ng W.-L."/>
            <person name="Kazmierczak K.M."/>
            <person name="Andrzejewski T.M."/>
            <person name="Davidsen T.M."/>
            <person name="Wayne K.J."/>
            <person name="Tettelin H."/>
            <person name="Glass J.I."/>
            <person name="Rusch D."/>
            <person name="Podicherti R."/>
            <person name="Tsui H.-C.T."/>
            <person name="Winkler M.E."/>
        </authorList>
    </citation>
    <scope>NUCLEOTIDE SEQUENCE [LARGE SCALE GENOMIC DNA]</scope>
    <source>
        <strain evidence="2 3">YBY</strain>
    </source>
</reference>
<protein>
    <submittedName>
        <fullName evidence="2">DJ-1/PfpI family protein</fullName>
    </submittedName>
</protein>
<name>A0A2U2BP94_ALCFA</name>
<dbReference type="SUPFAM" id="SSF52317">
    <property type="entry name" value="Class I glutamine amidotransferase-like"/>
    <property type="match status" value="1"/>
</dbReference>
<dbReference type="Proteomes" id="UP000245216">
    <property type="component" value="Unassembled WGS sequence"/>
</dbReference>
<proteinExistence type="predicted"/>
<dbReference type="GO" id="GO:0006355">
    <property type="term" value="P:regulation of DNA-templated transcription"/>
    <property type="evidence" value="ECO:0007669"/>
    <property type="project" value="TreeGrafter"/>
</dbReference>
<dbReference type="Gene3D" id="3.40.50.880">
    <property type="match status" value="1"/>
</dbReference>
<dbReference type="Pfam" id="PF01965">
    <property type="entry name" value="DJ-1_PfpI"/>
    <property type="match status" value="1"/>
</dbReference>
<accession>A0A2U2BP94</accession>
<evidence type="ECO:0000313" key="2">
    <source>
        <dbReference type="EMBL" id="PWE15835.1"/>
    </source>
</evidence>
<evidence type="ECO:0000313" key="3">
    <source>
        <dbReference type="Proteomes" id="UP000245216"/>
    </source>
</evidence>
<dbReference type="AlphaFoldDB" id="A0A2U2BP94"/>
<organism evidence="2 3">
    <name type="scientific">Alcaligenes faecalis</name>
    <dbReference type="NCBI Taxonomy" id="511"/>
    <lineage>
        <taxon>Bacteria</taxon>
        <taxon>Pseudomonadati</taxon>
        <taxon>Pseudomonadota</taxon>
        <taxon>Betaproteobacteria</taxon>
        <taxon>Burkholderiales</taxon>
        <taxon>Alcaligenaceae</taxon>
        <taxon>Alcaligenes</taxon>
    </lineage>
</organism>
<dbReference type="STRING" id="511.UZ73_01445"/>
<dbReference type="PANTHER" id="PTHR43130:SF3">
    <property type="entry name" value="HTH-TYPE TRANSCRIPTIONAL REGULATOR RV1931C"/>
    <property type="match status" value="1"/>
</dbReference>
<sequence>MRIGIILYEDVEPIEIGILGTLSMAKRLAPELQYHTLSETGGVIRLRNGLQLETEYSFAQAPAADVTIITGGPGWITQANNPVLLDFLRQRHASGDVMVSVCTGALLLASARLLDGRTATSKAAYAAPETSPLSTLAEMTVNCSVREALLVDEGDIITGGGVSLCVDLTLYLLERFLGPELAARTAHIMEYSAARAANQARLPSLIKPIHA</sequence>
<dbReference type="InterPro" id="IPR002818">
    <property type="entry name" value="DJ-1/PfpI"/>
</dbReference>
<dbReference type="InterPro" id="IPR052158">
    <property type="entry name" value="INH-QAR"/>
</dbReference>
<evidence type="ECO:0000259" key="1">
    <source>
        <dbReference type="Pfam" id="PF01965"/>
    </source>
</evidence>